<dbReference type="AlphaFoldDB" id="A0A1T3NRP2"/>
<feature type="region of interest" description="Disordered" evidence="1">
    <location>
        <begin position="750"/>
        <end position="779"/>
    </location>
</feature>
<name>A0A1T3NRP2_9ACTN</name>
<dbReference type="Pfam" id="PF14518">
    <property type="entry name" value="Haem_oxygenas_2"/>
    <property type="match status" value="1"/>
</dbReference>
<dbReference type="Proteomes" id="UP000190037">
    <property type="component" value="Unassembled WGS sequence"/>
</dbReference>
<evidence type="ECO:0000313" key="3">
    <source>
        <dbReference type="Proteomes" id="UP000190037"/>
    </source>
</evidence>
<keyword evidence="3" id="KW-1185">Reference proteome</keyword>
<dbReference type="EMBL" id="MWQN01000002">
    <property type="protein sequence ID" value="OPC79281.1"/>
    <property type="molecule type" value="Genomic_DNA"/>
</dbReference>
<proteinExistence type="predicted"/>
<protein>
    <recommendedName>
        <fullName evidence="4">Iron-containing redox enzyme family protein</fullName>
    </recommendedName>
</protein>
<evidence type="ECO:0000313" key="2">
    <source>
        <dbReference type="EMBL" id="OPC79281.1"/>
    </source>
</evidence>
<comment type="caution">
    <text evidence="2">The sequence shown here is derived from an EMBL/GenBank/DDBJ whole genome shotgun (WGS) entry which is preliminary data.</text>
</comment>
<dbReference type="SMART" id="SM01236">
    <property type="entry name" value="Haem_oxygenase_2"/>
    <property type="match status" value="1"/>
</dbReference>
<gene>
    <name evidence="2" type="ORF">B4N89_35075</name>
</gene>
<reference evidence="2 3" key="1">
    <citation type="submission" date="2017-03" db="EMBL/GenBank/DDBJ databases">
        <title>Draft genome sequence of Streptomyces scabrisporus NF3, endophyte isolated from Amphipterygium adstringens.</title>
        <authorList>
            <person name="Vazquez M."/>
            <person name="Ceapa C.D."/>
            <person name="Rodriguez Luna D."/>
            <person name="Sanchez Esquivel S."/>
        </authorList>
    </citation>
    <scope>NUCLEOTIDE SEQUENCE [LARGE SCALE GENOMIC DNA]</scope>
    <source>
        <strain evidence="2 3">NF3</strain>
    </source>
</reference>
<accession>A0A1T3NRP2</accession>
<dbReference type="STRING" id="159449.B4N89_35075"/>
<sequence>MTTAPRAPGPDRAFVPFVLPDTVDALPHRPFVFGRAARNEARAAVRAEPVELFRVLLRDQESESTLLVARYVLDAFLGDAGGRGADARDGVDDASAEAAFGAEAALDAEAGMLAEAIAAEVRSARAESAEALAALTRTGPEAYAEALRGRAPLALAAGCWLDTLSQPATQPSVVVNRLFAHHLTLRGGGNPERGQARSRRRALEDAGVLLPEFAAADFADRARIRPLTALHAAFYLALSRLPANFLPEVSGVHYAFLALGVDDLLTEKAPLLPEPALREVLAEHLALAGPAARRRLYTAVRLTLELEREHVAMLAEHAAWHAGRTLESRVAAIIARHAPLAGRQHGGTRVGGKALTDVFGAARIDLAEFLTDLRESAYLRGPGNGDCRLLDAMRFGGPMFGIFDEHEAATFRAWAVRVQAGERPAVEISAETAGDAAAERRRTAIMRSDPADVVIAEAEPLDHRELFHRLVNIENFANTLPIAAERAERCFRDAEILFVHGAGGRYTDATWFDYSPRALYERAERVYWEKLVDPYEPLREIPDRDEVLFRQSTYYLTYLIDGAWLHRLGNLGHDERETDAMLFRIYADEMGNGDLRKNHITLTHRVLASAGIELPHIRDEAFIEQNELPDDLYGFAIQQLCMCLFPDRFHNEILGYNLAIEMFGSGEMRLHEIQKLRRHGIDDCYEQAHLTIDNFSAGHAKQAADIIVGFLDRVRRTAGEAAVAEQWRRVWRGYASFAYFLEQPLLKRISAGDPPTEPDTGSGGPSSPGGTDDLADLVI</sequence>
<dbReference type="RefSeq" id="WP_078980497.1">
    <property type="nucleotide sequence ID" value="NZ_MWQN01000002.1"/>
</dbReference>
<evidence type="ECO:0000256" key="1">
    <source>
        <dbReference type="SAM" id="MobiDB-lite"/>
    </source>
</evidence>
<dbReference type="InterPro" id="IPR016084">
    <property type="entry name" value="Haem_Oase-like_multi-hlx"/>
</dbReference>
<dbReference type="Gene3D" id="1.20.910.10">
    <property type="entry name" value="Heme oxygenase-like"/>
    <property type="match status" value="1"/>
</dbReference>
<organism evidence="2 3">
    <name type="scientific">Embleya scabrispora</name>
    <dbReference type="NCBI Taxonomy" id="159449"/>
    <lineage>
        <taxon>Bacteria</taxon>
        <taxon>Bacillati</taxon>
        <taxon>Actinomycetota</taxon>
        <taxon>Actinomycetes</taxon>
        <taxon>Kitasatosporales</taxon>
        <taxon>Streptomycetaceae</taxon>
        <taxon>Embleya</taxon>
    </lineage>
</organism>
<evidence type="ECO:0008006" key="4">
    <source>
        <dbReference type="Google" id="ProtNLM"/>
    </source>
</evidence>
<dbReference type="OrthoDB" id="6635957at2"/>